<organism evidence="1 2">
    <name type="scientific">Faecalicatena contorta</name>
    <dbReference type="NCBI Taxonomy" id="39482"/>
    <lineage>
        <taxon>Bacteria</taxon>
        <taxon>Bacillati</taxon>
        <taxon>Bacillota</taxon>
        <taxon>Clostridia</taxon>
        <taxon>Lachnospirales</taxon>
        <taxon>Lachnospiraceae</taxon>
        <taxon>Faecalicatena</taxon>
    </lineage>
</organism>
<accession>A0A316A440</accession>
<keyword evidence="2" id="KW-1185">Reference proteome</keyword>
<name>A0A316A440_9FIRM</name>
<dbReference type="AlphaFoldDB" id="A0A316A440"/>
<evidence type="ECO:0000313" key="1">
    <source>
        <dbReference type="EMBL" id="SUQ12560.1"/>
    </source>
</evidence>
<sequence length="121" mass="13951">MQMTFYCDLYVSKDLEIKKEKVLQKLKANSAQPFVYVITLAQGKQNHLEFYSSLLLKQHIYEDTPLFVVGIAKGYNGALHLIEHIVKEIYERTEDVDIRGYIMERQSNCSGQDCAFTAQPV</sequence>
<evidence type="ECO:0000313" key="2">
    <source>
        <dbReference type="Proteomes" id="UP000254051"/>
    </source>
</evidence>
<reference evidence="2" key="1">
    <citation type="submission" date="2017-07" db="EMBL/GenBank/DDBJ databases">
        <authorList>
            <person name="Varghese N."/>
            <person name="Submissions S."/>
        </authorList>
    </citation>
    <scope>NUCLEOTIDE SEQUENCE [LARGE SCALE GENOMIC DNA]</scope>
    <source>
        <strain evidence="2">NLAE-zl-C134</strain>
    </source>
</reference>
<protein>
    <submittedName>
        <fullName evidence="1">Uncharacterized protein</fullName>
    </submittedName>
</protein>
<dbReference type="Proteomes" id="UP000254051">
    <property type="component" value="Unassembled WGS sequence"/>
</dbReference>
<dbReference type="EMBL" id="UHJJ01000001">
    <property type="protein sequence ID" value="SUQ12560.1"/>
    <property type="molecule type" value="Genomic_DNA"/>
</dbReference>
<gene>
    <name evidence="1" type="ORF">SAMN05216529_101457</name>
</gene>
<proteinExistence type="predicted"/>
<dbReference type="OrthoDB" id="2085859at2"/>
<dbReference type="RefSeq" id="WP_109708575.1">
    <property type="nucleotide sequence ID" value="NZ_QGDS01000001.1"/>
</dbReference>